<protein>
    <recommendedName>
        <fullName evidence="4">DUF4412 domain-containing protein</fullName>
    </recommendedName>
</protein>
<feature type="signal peptide" evidence="1">
    <location>
        <begin position="1"/>
        <end position="34"/>
    </location>
</feature>
<feature type="chain" id="PRO_5031249186" description="DUF4412 domain-containing protein" evidence="1">
    <location>
        <begin position="35"/>
        <end position="203"/>
    </location>
</feature>
<name>A0A7W4FER8_GLUDI</name>
<evidence type="ECO:0008006" key="4">
    <source>
        <dbReference type="Google" id="ProtNLM"/>
    </source>
</evidence>
<evidence type="ECO:0000313" key="2">
    <source>
        <dbReference type="EMBL" id="MBB2156428.1"/>
    </source>
</evidence>
<keyword evidence="1" id="KW-0732">Signal</keyword>
<comment type="caution">
    <text evidence="2">The sequence shown here is derived from an EMBL/GenBank/DDBJ whole genome shotgun (WGS) entry which is preliminary data.</text>
</comment>
<dbReference type="EMBL" id="JABEQG010000013">
    <property type="protein sequence ID" value="MBB2156428.1"/>
    <property type="molecule type" value="Genomic_DNA"/>
</dbReference>
<evidence type="ECO:0000313" key="3">
    <source>
        <dbReference type="Proteomes" id="UP000550787"/>
    </source>
</evidence>
<evidence type="ECO:0000256" key="1">
    <source>
        <dbReference type="SAM" id="SignalP"/>
    </source>
</evidence>
<reference evidence="2 3" key="1">
    <citation type="submission" date="2020-04" db="EMBL/GenBank/DDBJ databases">
        <title>Description of novel Gluconacetobacter.</title>
        <authorList>
            <person name="Sombolestani A."/>
        </authorList>
    </citation>
    <scope>NUCLEOTIDE SEQUENCE [LARGE SCALE GENOMIC DNA]</scope>
    <source>
        <strain evidence="2 3">LMG 7603</strain>
    </source>
</reference>
<sequence>MIHPMIRRMIRPVAGTVVPALLMALAADASPARAADDAPFVTPQQDVDVTYVIASPDPTIPSVHQRMRWSDHARRQRIDPEGSATYMITDYGTRSLNVIDLAHGARTVIPAPGPALTQPGQRAAGNWSRGATMLVAGQPCTVWQTHDTDGQASEVCYSDDGVMMQAMQGARIVVRAESVARTAQPDSVFAIPAGLKEVAAAHP</sequence>
<proteinExistence type="predicted"/>
<dbReference type="Proteomes" id="UP000550787">
    <property type="component" value="Unassembled WGS sequence"/>
</dbReference>
<accession>A0A7W4FER8</accession>
<organism evidence="2 3">
    <name type="scientific">Gluconacetobacter diazotrophicus</name>
    <name type="common">Acetobacter diazotrophicus</name>
    <dbReference type="NCBI Taxonomy" id="33996"/>
    <lineage>
        <taxon>Bacteria</taxon>
        <taxon>Pseudomonadati</taxon>
        <taxon>Pseudomonadota</taxon>
        <taxon>Alphaproteobacteria</taxon>
        <taxon>Acetobacterales</taxon>
        <taxon>Acetobacteraceae</taxon>
        <taxon>Gluconacetobacter</taxon>
    </lineage>
</organism>
<dbReference type="AlphaFoldDB" id="A0A7W4FER8"/>
<gene>
    <name evidence="2" type="ORF">HLH33_08910</name>
</gene>